<dbReference type="InterPro" id="IPR000399">
    <property type="entry name" value="TPP-bd_CS"/>
</dbReference>
<dbReference type="CDD" id="cd07035">
    <property type="entry name" value="TPP_PYR_POX_like"/>
    <property type="match status" value="1"/>
</dbReference>
<dbReference type="GO" id="GO:0005948">
    <property type="term" value="C:acetolactate synthase complex"/>
    <property type="evidence" value="ECO:0007669"/>
    <property type="project" value="TreeGrafter"/>
</dbReference>
<feature type="domain" description="Thiamine pyrophosphate enzyme TPP-binding" evidence="6">
    <location>
        <begin position="376"/>
        <end position="521"/>
    </location>
</feature>
<evidence type="ECO:0000256" key="3">
    <source>
        <dbReference type="ARBA" id="ARBA00023052"/>
    </source>
</evidence>
<keyword evidence="3 4" id="KW-0786">Thiamine pyrophosphate</keyword>
<evidence type="ECO:0000259" key="6">
    <source>
        <dbReference type="Pfam" id="PF02775"/>
    </source>
</evidence>
<evidence type="ECO:0000256" key="1">
    <source>
        <dbReference type="ARBA" id="ARBA00001964"/>
    </source>
</evidence>
<evidence type="ECO:0000313" key="8">
    <source>
        <dbReference type="EMBL" id="MCP1336969.1"/>
    </source>
</evidence>
<dbReference type="InterPro" id="IPR029061">
    <property type="entry name" value="THDP-binding"/>
</dbReference>
<comment type="similarity">
    <text evidence="2 4">Belongs to the TPP enzyme family.</text>
</comment>
<dbReference type="InterPro" id="IPR012000">
    <property type="entry name" value="Thiamin_PyroP_enz_cen_dom"/>
</dbReference>
<dbReference type="GO" id="GO:0050660">
    <property type="term" value="F:flavin adenine dinucleotide binding"/>
    <property type="evidence" value="ECO:0007669"/>
    <property type="project" value="TreeGrafter"/>
</dbReference>
<dbReference type="Pfam" id="PF00205">
    <property type="entry name" value="TPP_enzyme_M"/>
    <property type="match status" value="1"/>
</dbReference>
<reference evidence="8" key="1">
    <citation type="submission" date="2022-06" db="EMBL/GenBank/DDBJ databases">
        <title>Isolation and Genomics of Futiania mangrovii gen. nov., sp. nov., a Rare and Metabolically-versatile member in the Class Alphaproteobacteria.</title>
        <authorList>
            <person name="Liu L."/>
            <person name="Huang W.-C."/>
            <person name="Pan J."/>
            <person name="Li J."/>
            <person name="Huang Y."/>
            <person name="Du H."/>
            <person name="Liu Y."/>
            <person name="Li M."/>
        </authorList>
    </citation>
    <scope>NUCLEOTIDE SEQUENCE</scope>
    <source>
        <strain evidence="8">FT118</strain>
    </source>
</reference>
<gene>
    <name evidence="8" type="ORF">NJQ99_11155</name>
</gene>
<dbReference type="Gene3D" id="3.40.50.970">
    <property type="match status" value="2"/>
</dbReference>
<dbReference type="SUPFAM" id="SSF52467">
    <property type="entry name" value="DHS-like NAD/FAD-binding domain"/>
    <property type="match status" value="1"/>
</dbReference>
<dbReference type="InterPro" id="IPR011766">
    <property type="entry name" value="TPP_enzyme_TPP-bd"/>
</dbReference>
<dbReference type="RefSeq" id="WP_269332909.1">
    <property type="nucleotide sequence ID" value="NZ_JAMZFT010000002.1"/>
</dbReference>
<dbReference type="PANTHER" id="PTHR18968">
    <property type="entry name" value="THIAMINE PYROPHOSPHATE ENZYMES"/>
    <property type="match status" value="1"/>
</dbReference>
<protein>
    <submittedName>
        <fullName evidence="8">Thiamine pyrophosphate-binding protein</fullName>
    </submittedName>
</protein>
<evidence type="ECO:0000259" key="5">
    <source>
        <dbReference type="Pfam" id="PF00205"/>
    </source>
</evidence>
<keyword evidence="9" id="KW-1185">Reference proteome</keyword>
<dbReference type="InterPro" id="IPR012001">
    <property type="entry name" value="Thiamin_PyroP_enz_TPP-bd_dom"/>
</dbReference>
<evidence type="ECO:0000259" key="7">
    <source>
        <dbReference type="Pfam" id="PF02776"/>
    </source>
</evidence>
<sequence length="538" mass="55550">MSAQHTVAEAFADALVRHCVTRMFGVPGGGSSLDVIAAAAARGIPFVLARTENGAVMMAGATAELSGTPGVALTTKGPGLANGANGAAYAMLDRAPVLMVTDGFTPKQLAYITHQVFDQKAMLAPVMKGHGRLEGDDAAQEIETLIQTALAPRRGPVHVELTGPAARREVAPFAGGARAEAGIAGDVDALRARIAAAKRPVVVAGLEACRPEAADALRRLCAGLGCAGLVTYKAKGTIADDDPAYAGIFTGGAAEGPCVSSADLIVLYGMDPVELILQPWPYDIPVVEMSTAPHPVHYCAREASVYGPLDAVVGALGPLQPAPGWREGEAHAFRDTQRAALAYPSTGNLLSPQEVVERAAAHAARRPGPLPRIAVDAGAHMFSATMFWPCREPGDILISNGLATMAYALPAGIAAALHDPARGAVVFTGDGGLLMCLGELATAAQYGANVTVVVFNDASLSLIDVKQQSRKLAPDGVRWERPDFAGTARGLGFEAWRADSAETLETALAAAMAHDGPALVDAWIDPRGYGAQLKASRG</sequence>
<dbReference type="GO" id="GO:0003984">
    <property type="term" value="F:acetolactate synthase activity"/>
    <property type="evidence" value="ECO:0007669"/>
    <property type="project" value="TreeGrafter"/>
</dbReference>
<evidence type="ECO:0000256" key="4">
    <source>
        <dbReference type="RuleBase" id="RU362132"/>
    </source>
</evidence>
<dbReference type="CDD" id="cd00568">
    <property type="entry name" value="TPP_enzymes"/>
    <property type="match status" value="1"/>
</dbReference>
<dbReference type="SUPFAM" id="SSF52518">
    <property type="entry name" value="Thiamin diphosphate-binding fold (THDP-binding)"/>
    <property type="match status" value="2"/>
</dbReference>
<proteinExistence type="inferred from homology"/>
<dbReference type="AlphaFoldDB" id="A0A9J6PE69"/>
<evidence type="ECO:0000313" key="9">
    <source>
        <dbReference type="Proteomes" id="UP001055804"/>
    </source>
</evidence>
<dbReference type="GO" id="GO:0009099">
    <property type="term" value="P:L-valine biosynthetic process"/>
    <property type="evidence" value="ECO:0007669"/>
    <property type="project" value="TreeGrafter"/>
</dbReference>
<feature type="domain" description="Thiamine pyrophosphate enzyme N-terminal TPP-binding" evidence="7">
    <location>
        <begin position="6"/>
        <end position="121"/>
    </location>
</feature>
<evidence type="ECO:0000256" key="2">
    <source>
        <dbReference type="ARBA" id="ARBA00007812"/>
    </source>
</evidence>
<name>A0A9J6PE69_9PROT</name>
<dbReference type="Proteomes" id="UP001055804">
    <property type="component" value="Unassembled WGS sequence"/>
</dbReference>
<dbReference type="InterPro" id="IPR045229">
    <property type="entry name" value="TPP_enz"/>
</dbReference>
<dbReference type="PROSITE" id="PS00187">
    <property type="entry name" value="TPP_ENZYMES"/>
    <property type="match status" value="1"/>
</dbReference>
<dbReference type="GO" id="GO:0030976">
    <property type="term" value="F:thiamine pyrophosphate binding"/>
    <property type="evidence" value="ECO:0007669"/>
    <property type="project" value="InterPro"/>
</dbReference>
<dbReference type="InterPro" id="IPR029035">
    <property type="entry name" value="DHS-like_NAD/FAD-binding_dom"/>
</dbReference>
<dbReference type="EMBL" id="JAMZFT010000002">
    <property type="protein sequence ID" value="MCP1336969.1"/>
    <property type="molecule type" value="Genomic_DNA"/>
</dbReference>
<dbReference type="Pfam" id="PF02775">
    <property type="entry name" value="TPP_enzyme_C"/>
    <property type="match status" value="1"/>
</dbReference>
<dbReference type="Pfam" id="PF02776">
    <property type="entry name" value="TPP_enzyme_N"/>
    <property type="match status" value="1"/>
</dbReference>
<comment type="caution">
    <text evidence="8">The sequence shown here is derived from an EMBL/GenBank/DDBJ whole genome shotgun (WGS) entry which is preliminary data.</text>
</comment>
<organism evidence="8 9">
    <name type="scientific">Futiania mangrovi</name>
    <dbReference type="NCBI Taxonomy" id="2959716"/>
    <lineage>
        <taxon>Bacteria</taxon>
        <taxon>Pseudomonadati</taxon>
        <taxon>Pseudomonadota</taxon>
        <taxon>Alphaproteobacteria</taxon>
        <taxon>Futianiales</taxon>
        <taxon>Futianiaceae</taxon>
        <taxon>Futiania</taxon>
    </lineage>
</organism>
<dbReference type="GO" id="GO:0000287">
    <property type="term" value="F:magnesium ion binding"/>
    <property type="evidence" value="ECO:0007669"/>
    <property type="project" value="InterPro"/>
</dbReference>
<feature type="domain" description="Thiamine pyrophosphate enzyme central" evidence="5">
    <location>
        <begin position="188"/>
        <end position="272"/>
    </location>
</feature>
<dbReference type="GO" id="GO:0009097">
    <property type="term" value="P:isoleucine biosynthetic process"/>
    <property type="evidence" value="ECO:0007669"/>
    <property type="project" value="TreeGrafter"/>
</dbReference>
<comment type="cofactor">
    <cofactor evidence="1">
        <name>thiamine diphosphate</name>
        <dbReference type="ChEBI" id="CHEBI:58937"/>
    </cofactor>
</comment>
<dbReference type="Gene3D" id="3.40.50.1220">
    <property type="entry name" value="TPP-binding domain"/>
    <property type="match status" value="1"/>
</dbReference>
<dbReference type="PANTHER" id="PTHR18968:SF13">
    <property type="entry name" value="ACETOLACTATE SYNTHASE CATALYTIC SUBUNIT, MITOCHONDRIAL"/>
    <property type="match status" value="1"/>
</dbReference>
<accession>A0A9J6PE69</accession>